<evidence type="ECO:0000313" key="6">
    <source>
        <dbReference type="Proteomes" id="UP000230750"/>
    </source>
</evidence>
<dbReference type="AlphaFoldDB" id="A0A2G8KKI7"/>
<dbReference type="InterPro" id="IPR027417">
    <property type="entry name" value="P-loop_NTPase"/>
</dbReference>
<feature type="chain" id="PRO_5013963612" description="NACHT domain-containing protein" evidence="2">
    <location>
        <begin position="20"/>
        <end position="1203"/>
    </location>
</feature>
<feature type="domain" description="Ig-like" evidence="3">
    <location>
        <begin position="349"/>
        <end position="451"/>
    </location>
</feature>
<dbReference type="Proteomes" id="UP000230750">
    <property type="component" value="Unassembled WGS sequence"/>
</dbReference>
<dbReference type="InterPro" id="IPR013783">
    <property type="entry name" value="Ig-like_fold"/>
</dbReference>
<dbReference type="InterPro" id="IPR003599">
    <property type="entry name" value="Ig_sub"/>
</dbReference>
<reference evidence="5 6" key="1">
    <citation type="journal article" date="2017" name="PLoS Biol.">
        <title>The sea cucumber genome provides insights into morphological evolution and visceral regeneration.</title>
        <authorList>
            <person name="Zhang X."/>
            <person name="Sun L."/>
            <person name="Yuan J."/>
            <person name="Sun Y."/>
            <person name="Gao Y."/>
            <person name="Zhang L."/>
            <person name="Li S."/>
            <person name="Dai H."/>
            <person name="Hamel J.F."/>
            <person name="Liu C."/>
            <person name="Yu Y."/>
            <person name="Liu S."/>
            <person name="Lin W."/>
            <person name="Guo K."/>
            <person name="Jin S."/>
            <person name="Xu P."/>
            <person name="Storey K.B."/>
            <person name="Huan P."/>
            <person name="Zhang T."/>
            <person name="Zhou Y."/>
            <person name="Zhang J."/>
            <person name="Lin C."/>
            <person name="Li X."/>
            <person name="Xing L."/>
            <person name="Huo D."/>
            <person name="Sun M."/>
            <person name="Wang L."/>
            <person name="Mercier A."/>
            <person name="Li F."/>
            <person name="Yang H."/>
            <person name="Xiang J."/>
        </authorList>
    </citation>
    <scope>NUCLEOTIDE SEQUENCE [LARGE SCALE GENOMIC DNA]</scope>
    <source>
        <strain evidence="5">Shaxun</strain>
        <tissue evidence="5">Muscle</tissue>
    </source>
</reference>
<evidence type="ECO:0000313" key="5">
    <source>
        <dbReference type="EMBL" id="PIK48487.1"/>
    </source>
</evidence>
<keyword evidence="1" id="KW-0812">Transmembrane</keyword>
<evidence type="ECO:0000259" key="3">
    <source>
        <dbReference type="PROSITE" id="PS50835"/>
    </source>
</evidence>
<dbReference type="PROSITE" id="PS50835">
    <property type="entry name" value="IG_LIKE"/>
    <property type="match status" value="2"/>
</dbReference>
<evidence type="ECO:0000256" key="2">
    <source>
        <dbReference type="SAM" id="SignalP"/>
    </source>
</evidence>
<comment type="caution">
    <text evidence="5">The sequence shown here is derived from an EMBL/GenBank/DDBJ whole genome shotgun (WGS) entry which is preliminary data.</text>
</comment>
<keyword evidence="6" id="KW-1185">Reference proteome</keyword>
<evidence type="ECO:0000256" key="1">
    <source>
        <dbReference type="SAM" id="Phobius"/>
    </source>
</evidence>
<dbReference type="PANTHER" id="PTHR46312:SF2">
    <property type="entry name" value="NUCLEOTIDE-BINDING OLIGOMERIZATION DOMAIN-CONTAINING PROTEIN 2-LIKE"/>
    <property type="match status" value="1"/>
</dbReference>
<gene>
    <name evidence="5" type="ORF">BSL78_14636</name>
</gene>
<accession>A0A2G8KKI7</accession>
<proteinExistence type="predicted"/>
<dbReference type="Pfam" id="PF05729">
    <property type="entry name" value="NACHT"/>
    <property type="match status" value="1"/>
</dbReference>
<dbReference type="InterPro" id="IPR007111">
    <property type="entry name" value="NACHT_NTPase"/>
</dbReference>
<sequence>MNLLLWILGIVLYLQCSDTDGLGECDPLQYLEIGKMGTIKCSFDSKFYSVFWYNSSDTVNDEPILNFKENVKSGRGYLSGEYDVADDGSLIINETTLQHERTFTALLFRTRSEPPKTNTVSVIITVTPSTTFPVIDKCGNNNRLCFSPEEQGSLITCSVESSKPAVALNWVTRTDHGDSNISAQVTQVVEEKYAYSSFSTIASDQSNTFVLSLLICKATFSSELLMYNESSVLIQYGHWSSLSPEILKIWARLGSTVELSCSQKNKDYLVWRRQSSDLLETTAIAVFIGIKDIQVLAPKYTVKGNGTLVIHDVEIEQEGLFVCISHDGEESDVILYNLLLYIIPEPTNPVVNGCPLDQYCVMEIGSFGTLVCSLSGVRPELDLQWKTYFGSDSKMISFYDEGRKVTQSGDTFNIILTSKYRLNKMLKNRLTLTCEVSENKTHFLYRSTTFEVVFKEEHHTEANSYTTSDDTVAEMNKRPIAVVVVISSFIALIFIVGIAVVLVCKKDKKNKSQMHEEDVDQEQMTSMLPNKADDNSISAKTEALISQLRVGYQRICNTITPIPFARDGLYGVDVVYVEGGMKIKHRNSDGTSHGNWTYLNSYNDLFTDSLVKSNFLVIEGDPGIGKSTLAAKLASDWCTSYRSSPLKNFELLIFIRLKYLTNMQSFYETIKQMLLPKDTLLRDADIEEILRKSKSVLILLDGYDEAPSKILDTKSDIYHILTRNMFQQFTVILTTRTNCFPRNLSPGGDIFRLTGFNEAARRAYILKVVGDKDVKAAEIIMECLHESPILGEFCQIPLFFVLFTHLAKREDLTKSFSTVTSFFRFIISCLHQRQKLKNNNTECDQYNWTDHSQLDKAAFELLTETDKLFWIKEELCAKVGKDFYEHYVRLGMLLGEETLLHSDHASSLNSEIPCAITKVTFYHKLFLEWHAAHYLSRYADKATVTELRRTLRNLDPSNLQYVYRFACGINPESGDKIIKYLKSIEDGETFATLCILEQTGNTESIESTLQDFCSETVLISSESSRLLQRSIVQLIDIASRKKVAIDCFHLENCISSVNVGKEHIQLTSGLHVDKFQYIKELKITEMGREFILDTTTSILEFCLLCDRLQQLTFDCCLLPFSIEDRALIGKLQQEDITVAWIPTATWYSFCTSGNWKQRYGEKMLTETDYLKERDNLADFHHGQSKMKVNKYQIIKEEEILSHN</sequence>
<evidence type="ECO:0008006" key="7">
    <source>
        <dbReference type="Google" id="ProtNLM"/>
    </source>
</evidence>
<dbReference type="OrthoDB" id="120976at2759"/>
<dbReference type="InterPro" id="IPR036179">
    <property type="entry name" value="Ig-like_dom_sf"/>
</dbReference>
<name>A0A2G8KKI7_STIJA</name>
<organism evidence="5 6">
    <name type="scientific">Stichopus japonicus</name>
    <name type="common">Sea cucumber</name>
    <dbReference type="NCBI Taxonomy" id="307972"/>
    <lineage>
        <taxon>Eukaryota</taxon>
        <taxon>Metazoa</taxon>
        <taxon>Echinodermata</taxon>
        <taxon>Eleutherozoa</taxon>
        <taxon>Echinozoa</taxon>
        <taxon>Holothuroidea</taxon>
        <taxon>Aspidochirotacea</taxon>
        <taxon>Aspidochirotida</taxon>
        <taxon>Stichopodidae</taxon>
        <taxon>Apostichopus</taxon>
    </lineage>
</organism>
<dbReference type="PANTHER" id="PTHR46312">
    <property type="entry name" value="NACHT DOMAIN-CONTAINING PROTEIN"/>
    <property type="match status" value="1"/>
</dbReference>
<feature type="domain" description="Ig-like" evidence="3">
    <location>
        <begin position="244"/>
        <end position="334"/>
    </location>
</feature>
<dbReference type="InterPro" id="IPR007110">
    <property type="entry name" value="Ig-like_dom"/>
</dbReference>
<dbReference type="SUPFAM" id="SSF52540">
    <property type="entry name" value="P-loop containing nucleoside triphosphate hydrolases"/>
    <property type="match status" value="1"/>
</dbReference>
<keyword evidence="1" id="KW-0472">Membrane</keyword>
<feature type="domain" description="NACHT" evidence="4">
    <location>
        <begin position="614"/>
        <end position="738"/>
    </location>
</feature>
<dbReference type="STRING" id="307972.A0A2G8KKI7"/>
<dbReference type="Gene3D" id="3.40.50.300">
    <property type="entry name" value="P-loop containing nucleotide triphosphate hydrolases"/>
    <property type="match status" value="1"/>
</dbReference>
<evidence type="ECO:0000259" key="4">
    <source>
        <dbReference type="PROSITE" id="PS50837"/>
    </source>
</evidence>
<dbReference type="SUPFAM" id="SSF48726">
    <property type="entry name" value="Immunoglobulin"/>
    <property type="match status" value="1"/>
</dbReference>
<dbReference type="EMBL" id="MRZV01000519">
    <property type="protein sequence ID" value="PIK48487.1"/>
    <property type="molecule type" value="Genomic_DNA"/>
</dbReference>
<feature type="signal peptide" evidence="2">
    <location>
        <begin position="1"/>
        <end position="19"/>
    </location>
</feature>
<dbReference type="Gene3D" id="2.60.40.10">
    <property type="entry name" value="Immunoglobulins"/>
    <property type="match status" value="1"/>
</dbReference>
<keyword evidence="1" id="KW-1133">Transmembrane helix</keyword>
<dbReference type="PROSITE" id="PS50837">
    <property type="entry name" value="NACHT"/>
    <property type="match status" value="1"/>
</dbReference>
<dbReference type="SMART" id="SM00409">
    <property type="entry name" value="IG"/>
    <property type="match status" value="2"/>
</dbReference>
<protein>
    <recommendedName>
        <fullName evidence="7">NACHT domain-containing protein</fullName>
    </recommendedName>
</protein>
<feature type="transmembrane region" description="Helical" evidence="1">
    <location>
        <begin position="480"/>
        <end position="504"/>
    </location>
</feature>
<keyword evidence="2" id="KW-0732">Signal</keyword>